<proteinExistence type="inferred from homology"/>
<dbReference type="EMBL" id="JARQWQ010000024">
    <property type="protein sequence ID" value="KAK2563703.1"/>
    <property type="molecule type" value="Genomic_DNA"/>
</dbReference>
<evidence type="ECO:0000256" key="9">
    <source>
        <dbReference type="ARBA" id="ARBA00023224"/>
    </source>
</evidence>
<dbReference type="SMART" id="SM01381">
    <property type="entry name" value="7TM_GPCR_Srsx"/>
    <property type="match status" value="1"/>
</dbReference>
<keyword evidence="7" id="KW-1015">Disulfide bond</keyword>
<dbReference type="InterPro" id="IPR006558">
    <property type="entry name" value="LamG-like"/>
</dbReference>
<evidence type="ECO:0000256" key="4">
    <source>
        <dbReference type="ARBA" id="ARBA00022989"/>
    </source>
</evidence>
<evidence type="ECO:0000256" key="5">
    <source>
        <dbReference type="ARBA" id="ARBA00023040"/>
    </source>
</evidence>
<dbReference type="PANTHER" id="PTHR45695:SF9">
    <property type="entry name" value="LEUCOKININ RECEPTOR"/>
    <property type="match status" value="1"/>
</dbReference>
<feature type="region of interest" description="Disordered" evidence="11">
    <location>
        <begin position="740"/>
        <end position="823"/>
    </location>
</feature>
<dbReference type="CDD" id="cd00637">
    <property type="entry name" value="7tm_classA_rhodopsin-like"/>
    <property type="match status" value="1"/>
</dbReference>
<dbReference type="Pfam" id="PF00001">
    <property type="entry name" value="7tm_1"/>
    <property type="match status" value="1"/>
</dbReference>
<feature type="transmembrane region" description="Helical" evidence="12">
    <location>
        <begin position="289"/>
        <end position="314"/>
    </location>
</feature>
<dbReference type="GO" id="GO:0005886">
    <property type="term" value="C:plasma membrane"/>
    <property type="evidence" value="ECO:0007669"/>
    <property type="project" value="TreeGrafter"/>
</dbReference>
<feature type="domain" description="G-protein coupled receptors family 1 profile" evidence="13">
    <location>
        <begin position="81"/>
        <end position="345"/>
    </location>
</feature>
<keyword evidence="3" id="KW-0732">Signal</keyword>
<dbReference type="InterPro" id="IPR000276">
    <property type="entry name" value="GPCR_Rhodpsn"/>
</dbReference>
<evidence type="ECO:0000256" key="10">
    <source>
        <dbReference type="RuleBase" id="RU000688"/>
    </source>
</evidence>
<keyword evidence="6 12" id="KW-0472">Membrane</keyword>
<dbReference type="Proteomes" id="UP001249851">
    <property type="component" value="Unassembled WGS sequence"/>
</dbReference>
<evidence type="ECO:0000313" key="15">
    <source>
        <dbReference type="Proteomes" id="UP001249851"/>
    </source>
</evidence>
<evidence type="ECO:0000256" key="1">
    <source>
        <dbReference type="ARBA" id="ARBA00004141"/>
    </source>
</evidence>
<keyword evidence="15" id="KW-1185">Reference proteome</keyword>
<feature type="transmembrane region" description="Helical" evidence="12">
    <location>
        <begin position="234"/>
        <end position="258"/>
    </location>
</feature>
<evidence type="ECO:0000256" key="3">
    <source>
        <dbReference type="ARBA" id="ARBA00022729"/>
    </source>
</evidence>
<reference evidence="14" key="1">
    <citation type="journal article" date="2023" name="G3 (Bethesda)">
        <title>Whole genome assembly and annotation of the endangered Caribbean coral Acropora cervicornis.</title>
        <authorList>
            <person name="Selwyn J.D."/>
            <person name="Vollmer S.V."/>
        </authorList>
    </citation>
    <scope>NUCLEOTIDE SEQUENCE</scope>
    <source>
        <strain evidence="14">K2</strain>
    </source>
</reference>
<feature type="transmembrane region" description="Helical" evidence="12">
    <location>
        <begin position="475"/>
        <end position="492"/>
    </location>
</feature>
<evidence type="ECO:0000256" key="11">
    <source>
        <dbReference type="SAM" id="MobiDB-lite"/>
    </source>
</evidence>
<dbReference type="AlphaFoldDB" id="A0AAD9V726"/>
<dbReference type="InterPro" id="IPR013320">
    <property type="entry name" value="ConA-like_dom_sf"/>
</dbReference>
<feature type="transmembrane region" description="Helical" evidence="12">
    <location>
        <begin position="437"/>
        <end position="455"/>
    </location>
</feature>
<dbReference type="Pfam" id="PF13385">
    <property type="entry name" value="Laminin_G_3"/>
    <property type="match status" value="1"/>
</dbReference>
<feature type="transmembrane region" description="Helical" evidence="12">
    <location>
        <begin position="326"/>
        <end position="348"/>
    </location>
</feature>
<dbReference type="GO" id="GO:0004930">
    <property type="term" value="F:G protein-coupled receptor activity"/>
    <property type="evidence" value="ECO:0007669"/>
    <property type="project" value="UniProtKB-KW"/>
</dbReference>
<keyword evidence="4 12" id="KW-1133">Transmembrane helix</keyword>
<protein>
    <submittedName>
        <fullName evidence="14">RYamide receptor</fullName>
    </submittedName>
</protein>
<feature type="transmembrane region" description="Helical" evidence="12">
    <location>
        <begin position="187"/>
        <end position="207"/>
    </location>
</feature>
<keyword evidence="8 10" id="KW-0675">Receptor</keyword>
<dbReference type="PROSITE" id="PS50262">
    <property type="entry name" value="G_PROTEIN_RECEP_F1_2"/>
    <property type="match status" value="1"/>
</dbReference>
<evidence type="ECO:0000256" key="12">
    <source>
        <dbReference type="SAM" id="Phobius"/>
    </source>
</evidence>
<organism evidence="14 15">
    <name type="scientific">Acropora cervicornis</name>
    <name type="common">Staghorn coral</name>
    <dbReference type="NCBI Taxonomy" id="6130"/>
    <lineage>
        <taxon>Eukaryota</taxon>
        <taxon>Metazoa</taxon>
        <taxon>Cnidaria</taxon>
        <taxon>Anthozoa</taxon>
        <taxon>Hexacorallia</taxon>
        <taxon>Scleractinia</taxon>
        <taxon>Astrocoeniina</taxon>
        <taxon>Acroporidae</taxon>
        <taxon>Acropora</taxon>
    </lineage>
</organism>
<feature type="transmembrane region" description="Helical" evidence="12">
    <location>
        <begin position="61"/>
        <end position="90"/>
    </location>
</feature>
<dbReference type="FunFam" id="1.20.1070.10:FF:000291">
    <property type="entry name" value="Predicted protein"/>
    <property type="match status" value="1"/>
</dbReference>
<dbReference type="PROSITE" id="PS00237">
    <property type="entry name" value="G_PROTEIN_RECEP_F1_1"/>
    <property type="match status" value="1"/>
</dbReference>
<reference evidence="14" key="2">
    <citation type="journal article" date="2023" name="Science">
        <title>Genomic signatures of disease resistance in endangered staghorn corals.</title>
        <authorList>
            <person name="Vollmer S.V."/>
            <person name="Selwyn J.D."/>
            <person name="Despard B.A."/>
            <person name="Roesel C.L."/>
        </authorList>
    </citation>
    <scope>NUCLEOTIDE SEQUENCE</scope>
    <source>
        <strain evidence="14">K2</strain>
    </source>
</reference>
<keyword evidence="2 10" id="KW-0812">Transmembrane</keyword>
<accession>A0AAD9V726</accession>
<evidence type="ECO:0000256" key="6">
    <source>
        <dbReference type="ARBA" id="ARBA00023136"/>
    </source>
</evidence>
<evidence type="ECO:0000256" key="2">
    <source>
        <dbReference type="ARBA" id="ARBA00022692"/>
    </source>
</evidence>
<keyword evidence="5 10" id="KW-0297">G-protein coupled receptor</keyword>
<dbReference type="Gene3D" id="2.60.120.200">
    <property type="match status" value="1"/>
</dbReference>
<evidence type="ECO:0000256" key="7">
    <source>
        <dbReference type="ARBA" id="ARBA00023157"/>
    </source>
</evidence>
<keyword evidence="9 10" id="KW-0807">Transducer</keyword>
<comment type="caution">
    <text evidence="14">The sequence shown here is derived from an EMBL/GenBank/DDBJ whole genome shotgun (WGS) entry which is preliminary data.</text>
</comment>
<evidence type="ECO:0000313" key="14">
    <source>
        <dbReference type="EMBL" id="KAK2563703.1"/>
    </source>
</evidence>
<feature type="transmembrane region" description="Helical" evidence="12">
    <location>
        <begin position="102"/>
        <end position="126"/>
    </location>
</feature>
<comment type="similarity">
    <text evidence="10">Belongs to the G-protein coupled receptor 1 family.</text>
</comment>
<dbReference type="PRINTS" id="PR00237">
    <property type="entry name" value="GPCRRHODOPSN"/>
</dbReference>
<dbReference type="InterPro" id="IPR017452">
    <property type="entry name" value="GPCR_Rhodpsn_7TM"/>
</dbReference>
<name>A0AAD9V726_ACRCE</name>
<feature type="compositionally biased region" description="Pro residues" evidence="11">
    <location>
        <begin position="740"/>
        <end position="757"/>
    </location>
</feature>
<feature type="transmembrane region" description="Helical" evidence="12">
    <location>
        <begin position="146"/>
        <end position="166"/>
    </location>
</feature>
<dbReference type="SUPFAM" id="SSF81321">
    <property type="entry name" value="Family A G protein-coupled receptor-like"/>
    <property type="match status" value="1"/>
</dbReference>
<dbReference type="PANTHER" id="PTHR45695">
    <property type="entry name" value="LEUCOKININ RECEPTOR-RELATED"/>
    <property type="match status" value="1"/>
</dbReference>
<evidence type="ECO:0000259" key="13">
    <source>
        <dbReference type="PROSITE" id="PS50262"/>
    </source>
</evidence>
<comment type="subcellular location">
    <subcellularLocation>
        <location evidence="1">Membrane</location>
        <topology evidence="1">Multi-pass membrane protein</topology>
    </subcellularLocation>
</comment>
<dbReference type="Gene3D" id="1.20.1070.10">
    <property type="entry name" value="Rhodopsin 7-helix transmembrane proteins"/>
    <property type="match status" value="1"/>
</dbReference>
<sequence>MRSMGFEPSTSYSTVQSDQPDVLTHFVYFGFRKMNCSNSSLEAMSTPNSTGETVPPASADVFIILFKTVATALLMMVSLIGNTLVVCVVFQSLRMRTVTNYLIVNMACADFLYTLVAGPPLVIMILEEENWAMGSRGRGIYFCQVVNVAQYILIPVSLLTLAAIAFDRFFAILIPLKRIITKRVFNWILLAIWMTSAAIGAPMIYSLRIEIFEGELRCYEEWTPAFDDESAKRIYTIVSFAVVFCFPLFIITVLYTIICRHLWFMKMPGEIGQEESHNFIKHRNSRRKVVKMLIAVVVVFLASWLPLSVANLLLYFSTDTYIPDSVYFTCLFLMRASCALNPAVYAIFSENYRQGFKRVLARCSCFKISGLNPQRGSSTSRNQTVPSFSRNEQLLPRRTTCKKSLRQGTEVEGENRLAKFVEDILGFETSQGKMERLLLVLALTISVSEQTSYFISYSFHAHLPCYHTPTSVTCFGTSSLIILSFVGTFASCRHPKPGQFLSKKQGIPTVVSNPSAPDIGVDKRLVAHIQFNATKGVVVEDSSGYANNGIMQDGAIVVNFPQSKCGNAAYTYCGDILFHGDTFQAKPREGVTVAAFINLKDIEGSRSVFDTIGISHQCGQFHFEVNYGSVRWFHRNETQHIVFSCTAEGKQVPKDKWTHIAGTYDSATGKAKIYVNGELRNMTIGEGLLSRDWLSRAGIGDHKAARPLMGFIDEFRIYNYALPKADIEALSKMCLPAGPAGPPAGQAPPGQAPPGQAPPIADSPKDNANLDIPQQDIAADSPVGEIKKKNRANVLKKNPQESSVEEAVLKRSSVHGARAMDVL</sequence>
<dbReference type="SMART" id="SM00560">
    <property type="entry name" value="LamGL"/>
    <property type="match status" value="1"/>
</dbReference>
<gene>
    <name evidence="14" type="ORF">P5673_012687</name>
</gene>
<evidence type="ECO:0000256" key="8">
    <source>
        <dbReference type="ARBA" id="ARBA00023170"/>
    </source>
</evidence>
<dbReference type="SUPFAM" id="SSF49899">
    <property type="entry name" value="Concanavalin A-like lectins/glucanases"/>
    <property type="match status" value="1"/>
</dbReference>